<evidence type="ECO:0000313" key="2">
    <source>
        <dbReference type="EMBL" id="CAB4183804.1"/>
    </source>
</evidence>
<evidence type="ECO:0000313" key="3">
    <source>
        <dbReference type="EMBL" id="CAB4203270.1"/>
    </source>
</evidence>
<accession>A0A6J5PNL5</accession>
<sequence length="44" mass="5186">MTKQDLQNAIQFMERMVIGVADQDRFFQTLEALKTELTKRSKPK</sequence>
<proteinExistence type="predicted"/>
<dbReference type="EMBL" id="LR797330">
    <property type="protein sequence ID" value="CAB4203270.1"/>
    <property type="molecule type" value="Genomic_DNA"/>
</dbReference>
<evidence type="ECO:0000313" key="1">
    <source>
        <dbReference type="EMBL" id="CAB4173430.1"/>
    </source>
</evidence>
<gene>
    <name evidence="2" type="ORF">UFOVP1111_7</name>
    <name evidence="3" type="ORF">UFOVP1380_12</name>
    <name evidence="1" type="ORF">UFOVP943_12</name>
</gene>
<organism evidence="1">
    <name type="scientific">uncultured Caudovirales phage</name>
    <dbReference type="NCBI Taxonomy" id="2100421"/>
    <lineage>
        <taxon>Viruses</taxon>
        <taxon>Duplodnaviria</taxon>
        <taxon>Heunggongvirae</taxon>
        <taxon>Uroviricota</taxon>
        <taxon>Caudoviricetes</taxon>
        <taxon>Peduoviridae</taxon>
        <taxon>Maltschvirus</taxon>
        <taxon>Maltschvirus maltsch</taxon>
    </lineage>
</organism>
<dbReference type="EMBL" id="LR796901">
    <property type="protein sequence ID" value="CAB4173430.1"/>
    <property type="molecule type" value="Genomic_DNA"/>
</dbReference>
<protein>
    <submittedName>
        <fullName evidence="1">Uncharacterized protein</fullName>
    </submittedName>
</protein>
<name>A0A6J5PNL5_9CAUD</name>
<dbReference type="EMBL" id="LR797058">
    <property type="protein sequence ID" value="CAB4183804.1"/>
    <property type="molecule type" value="Genomic_DNA"/>
</dbReference>
<reference evidence="1" key="1">
    <citation type="submission" date="2020-05" db="EMBL/GenBank/DDBJ databases">
        <authorList>
            <person name="Chiriac C."/>
            <person name="Salcher M."/>
            <person name="Ghai R."/>
            <person name="Kavagutti S V."/>
        </authorList>
    </citation>
    <scope>NUCLEOTIDE SEQUENCE</scope>
</reference>